<accession>A0A8A1LEW9</accession>
<reference evidence="1" key="1">
    <citation type="submission" date="2021-01" db="EMBL/GenBank/DDBJ databases">
        <title>Chromosome-level genome assembly of a human fungal pathogen reveals clustering of transcriptionally co-regulated genes.</title>
        <authorList>
            <person name="Voorhies M."/>
            <person name="Cohen S."/>
            <person name="Shea T.P."/>
            <person name="Petrus S."/>
            <person name="Munoz J.F."/>
            <person name="Poplawski S."/>
            <person name="Goldman W.E."/>
            <person name="Michael T."/>
            <person name="Cuomo C.A."/>
            <person name="Sil A."/>
            <person name="Beyhan S."/>
        </authorList>
    </citation>
    <scope>NUCLEOTIDE SEQUENCE</scope>
    <source>
        <strain evidence="1">H88</strain>
    </source>
</reference>
<evidence type="ECO:0000313" key="2">
    <source>
        <dbReference type="Proteomes" id="UP000663419"/>
    </source>
</evidence>
<dbReference type="EMBL" id="CP069103">
    <property type="protein sequence ID" value="QSS51203.1"/>
    <property type="molecule type" value="Genomic_DNA"/>
</dbReference>
<dbReference type="Proteomes" id="UP000663419">
    <property type="component" value="Chromosome 2"/>
</dbReference>
<organism evidence="1 2">
    <name type="scientific">Ajellomyces capsulatus (strain H88)</name>
    <name type="common">Darling's disease fungus</name>
    <name type="synonym">Histoplasma capsulatum</name>
    <dbReference type="NCBI Taxonomy" id="544711"/>
    <lineage>
        <taxon>Eukaryota</taxon>
        <taxon>Fungi</taxon>
        <taxon>Dikarya</taxon>
        <taxon>Ascomycota</taxon>
        <taxon>Pezizomycotina</taxon>
        <taxon>Eurotiomycetes</taxon>
        <taxon>Eurotiomycetidae</taxon>
        <taxon>Onygenales</taxon>
        <taxon>Ajellomycetaceae</taxon>
        <taxon>Histoplasma</taxon>
    </lineage>
</organism>
<dbReference type="VEuPathDB" id="FungiDB:I7I53_06459"/>
<dbReference type="AlphaFoldDB" id="A0A8A1LEW9"/>
<proteinExistence type="predicted"/>
<evidence type="ECO:0000313" key="1">
    <source>
        <dbReference type="EMBL" id="QSS51203.1"/>
    </source>
</evidence>
<sequence length="70" mass="8092">MKEDPSVLLPWPVYGAVVIYDRDFPLNSHYVSICCRICASCCFIWIRHLLLSWGPLRNEVKILHAFANSI</sequence>
<protein>
    <submittedName>
        <fullName evidence="1">Uncharacterized protein</fullName>
    </submittedName>
</protein>
<name>A0A8A1LEW9_AJEC8</name>
<gene>
    <name evidence="1" type="ORF">I7I53_06459</name>
</gene>